<organism evidence="1 2">
    <name type="scientific">Marivirga sericea</name>
    <dbReference type="NCBI Taxonomy" id="1028"/>
    <lineage>
        <taxon>Bacteria</taxon>
        <taxon>Pseudomonadati</taxon>
        <taxon>Bacteroidota</taxon>
        <taxon>Cytophagia</taxon>
        <taxon>Cytophagales</taxon>
        <taxon>Marivirgaceae</taxon>
        <taxon>Marivirga</taxon>
    </lineage>
</organism>
<dbReference type="Proteomes" id="UP000193804">
    <property type="component" value="Unassembled WGS sequence"/>
</dbReference>
<evidence type="ECO:0000313" key="1">
    <source>
        <dbReference type="EMBL" id="SMG25246.1"/>
    </source>
</evidence>
<dbReference type="EMBL" id="FXAW01000002">
    <property type="protein sequence ID" value="SMG25246.1"/>
    <property type="molecule type" value="Genomic_DNA"/>
</dbReference>
<dbReference type="RefSeq" id="WP_085516466.1">
    <property type="nucleotide sequence ID" value="NZ_FXAW01000002.1"/>
</dbReference>
<dbReference type="AlphaFoldDB" id="A0A1X7JC70"/>
<dbReference type="InterPro" id="IPR025591">
    <property type="entry name" value="RloB"/>
</dbReference>
<evidence type="ECO:0000313" key="2">
    <source>
        <dbReference type="Proteomes" id="UP000193804"/>
    </source>
</evidence>
<dbReference type="Pfam" id="PF13707">
    <property type="entry name" value="RloB"/>
    <property type="match status" value="1"/>
</dbReference>
<keyword evidence="2" id="KW-1185">Reference proteome</keyword>
<reference evidence="2" key="1">
    <citation type="submission" date="2017-04" db="EMBL/GenBank/DDBJ databases">
        <authorList>
            <person name="Varghese N."/>
            <person name="Submissions S."/>
        </authorList>
    </citation>
    <scope>NUCLEOTIDE SEQUENCE [LARGE SCALE GENOMIC DNA]</scope>
    <source>
        <strain evidence="2">DSM 4125</strain>
    </source>
</reference>
<gene>
    <name evidence="1" type="ORF">SAMN05661096_01542</name>
</gene>
<accession>A0A1X7JC70</accession>
<proteinExistence type="predicted"/>
<protein>
    <submittedName>
        <fullName evidence="1">RloB-like protein</fullName>
    </submittedName>
</protein>
<sequence>MPKPTKSIKKTDQSKAWNRKKRASSYQIETREVNKVILIVTEGQTEQLYFKSFPVLTLTVEAIDLGGQSKTKLIQVTEDIVENSATKYDEIWCVFDMDIKHGAQEFSDFDNGITSGKAKGYNIAYSNDCFDLWFYLHYHYSEQSNHREFYYDFLSNAWGCNYVKEGKKYNFCNEVFNLLEKDEDASQFEAINRARKLFEKTAHLPYHDQNPVTMVYELVELLNENCRK</sequence>
<dbReference type="OrthoDB" id="9796523at2"/>
<name>A0A1X7JC70_9BACT</name>